<dbReference type="PANTHER" id="PTHR30250:SF29">
    <property type="entry name" value="POLYSACCHARIDE BIOSYNTHESIS PROTEIN C-TERMINAL DOMAIN-CONTAINING PROTEIN"/>
    <property type="match status" value="1"/>
</dbReference>
<feature type="transmembrane region" description="Helical" evidence="6">
    <location>
        <begin position="145"/>
        <end position="168"/>
    </location>
</feature>
<feature type="transmembrane region" description="Helical" evidence="6">
    <location>
        <begin position="445"/>
        <end position="466"/>
    </location>
</feature>
<keyword evidence="5 6" id="KW-0472">Membrane</keyword>
<dbReference type="Proteomes" id="UP000028700">
    <property type="component" value="Unassembled WGS sequence"/>
</dbReference>
<dbReference type="GO" id="GO:0004129">
    <property type="term" value="F:cytochrome-c oxidase activity"/>
    <property type="evidence" value="ECO:0007669"/>
    <property type="project" value="InterPro"/>
</dbReference>
<feature type="transmembrane region" description="Helical" evidence="6">
    <location>
        <begin position="347"/>
        <end position="363"/>
    </location>
</feature>
<comment type="caution">
    <text evidence="8">The sequence shown here is derived from an EMBL/GenBank/DDBJ whole genome shotgun (WGS) entry which is preliminary data.</text>
</comment>
<feature type="transmembrane region" description="Helical" evidence="6">
    <location>
        <begin position="246"/>
        <end position="266"/>
    </location>
</feature>
<evidence type="ECO:0000256" key="3">
    <source>
        <dbReference type="ARBA" id="ARBA00022692"/>
    </source>
</evidence>
<protein>
    <submittedName>
        <fullName evidence="8">Polysaccharide transporter</fullName>
    </submittedName>
</protein>
<evidence type="ECO:0000256" key="4">
    <source>
        <dbReference type="ARBA" id="ARBA00022989"/>
    </source>
</evidence>
<feature type="transmembrane region" description="Helical" evidence="6">
    <location>
        <begin position="287"/>
        <end position="304"/>
    </location>
</feature>
<evidence type="ECO:0000256" key="5">
    <source>
        <dbReference type="ARBA" id="ARBA00023136"/>
    </source>
</evidence>
<dbReference type="eggNOG" id="COG2244">
    <property type="taxonomic scope" value="Bacteria"/>
</dbReference>
<gene>
    <name evidence="8" type="ORF">LOSG293_050100</name>
</gene>
<evidence type="ECO:0000256" key="1">
    <source>
        <dbReference type="ARBA" id="ARBA00004651"/>
    </source>
</evidence>
<evidence type="ECO:0000259" key="7">
    <source>
        <dbReference type="PROSITE" id="PS50855"/>
    </source>
</evidence>
<proteinExistence type="predicted"/>
<dbReference type="AlphaFoldDB" id="A0A081BH22"/>
<dbReference type="InterPro" id="IPR002797">
    <property type="entry name" value="Polysacc_synth"/>
</dbReference>
<feature type="transmembrane region" description="Helical" evidence="6">
    <location>
        <begin position="316"/>
        <end position="335"/>
    </location>
</feature>
<feature type="transmembrane region" description="Helical" evidence="6">
    <location>
        <begin position="369"/>
        <end position="392"/>
    </location>
</feature>
<comment type="subcellular location">
    <subcellularLocation>
        <location evidence="1">Cell membrane</location>
        <topology evidence="1">Multi-pass membrane protein</topology>
    </subcellularLocation>
</comment>
<reference evidence="8" key="1">
    <citation type="journal article" date="2014" name="Genome Announc.">
        <title>Draft Genome Sequence of Lactobacillus oryzae Strain SG293T.</title>
        <authorList>
            <person name="Tanizawa Y."/>
            <person name="Fujisawa T."/>
            <person name="Mochizuki T."/>
            <person name="Kaminuma E."/>
            <person name="Nakamura Y."/>
            <person name="Tohno M."/>
        </authorList>
    </citation>
    <scope>NUCLEOTIDE SEQUENCE [LARGE SCALE GENOMIC DNA]</scope>
    <source>
        <strain evidence="8">SG293</strain>
    </source>
</reference>
<dbReference type="STRING" id="1291743.LOSG293_050100"/>
<feature type="transmembrane region" description="Helical" evidence="6">
    <location>
        <begin position="12"/>
        <end position="32"/>
    </location>
</feature>
<keyword evidence="3 6" id="KW-0812">Transmembrane</keyword>
<keyword evidence="4 6" id="KW-1133">Transmembrane helix</keyword>
<dbReference type="PROSITE" id="PS50855">
    <property type="entry name" value="COX1"/>
    <property type="match status" value="1"/>
</dbReference>
<dbReference type="Pfam" id="PF01943">
    <property type="entry name" value="Polysacc_synt"/>
    <property type="match status" value="1"/>
</dbReference>
<feature type="transmembrane region" description="Helical" evidence="6">
    <location>
        <begin position="404"/>
        <end position="425"/>
    </location>
</feature>
<evidence type="ECO:0000313" key="8">
    <source>
        <dbReference type="EMBL" id="GAK47340.1"/>
    </source>
</evidence>
<feature type="transmembrane region" description="Helical" evidence="6">
    <location>
        <begin position="52"/>
        <end position="71"/>
    </location>
</feature>
<sequence length="493" mass="54092">MVGNEGFYVYQQVYPIYGIAMTLALSGVPVFISRVIAEYDEPAERIMVARRLFSILLVVAWGLFAGLQLFAPQLASVMGDGGLTAEIRAATWLFVLVPFLAVSRGYFQGQLDMVPTSQSQLAEQVVRVGVILFAAYYGMQKGWSVYQIGTLAMFSATIAGLMAILILWRRFLPVMFMKVSRQHLISSMQLLKRLASEGLLICLVAAVLVLLQLVDSLTVVDGLRQFGLSFDAAKNVKGIYDRAQTLVQLGLVFSVALSTTLLPGLVATIQKGEHQRFQYLNRLFQKLNFALALTISIGLISVLSEMNTFLFGDAKLPIAISLYLLNVWLMALITMKNSILQSLNQQRRVAVAVISGLVIKSLLNSVAVAQFGVIGAAVMTNLALVCMLFVMYGGEVKHIVANTANWWFVGKLVVALVGMVGGVLIAKHTTMVLCHFTTFSRGQALVLVAVESLVGAFVFVGLSIWLKLFTKTELQTIPYLSTWLEKYRPHGGK</sequence>
<dbReference type="InterPro" id="IPR050833">
    <property type="entry name" value="Poly_Biosynth_Transport"/>
</dbReference>
<name>A0A081BH22_9LACO</name>
<feature type="domain" description="Cytochrome oxidase subunit I profile" evidence="7">
    <location>
        <begin position="19"/>
        <end position="484"/>
    </location>
</feature>
<dbReference type="GO" id="GO:0005886">
    <property type="term" value="C:plasma membrane"/>
    <property type="evidence" value="ECO:0007669"/>
    <property type="project" value="UniProtKB-SubCell"/>
</dbReference>
<dbReference type="EMBL" id="BBJM01000005">
    <property type="protein sequence ID" value="GAK47340.1"/>
    <property type="molecule type" value="Genomic_DNA"/>
</dbReference>
<evidence type="ECO:0000256" key="6">
    <source>
        <dbReference type="SAM" id="Phobius"/>
    </source>
</evidence>
<accession>A0A081BH22</accession>
<evidence type="ECO:0000256" key="2">
    <source>
        <dbReference type="ARBA" id="ARBA00022475"/>
    </source>
</evidence>
<keyword evidence="9" id="KW-1185">Reference proteome</keyword>
<feature type="transmembrane region" description="Helical" evidence="6">
    <location>
        <begin position="194"/>
        <end position="214"/>
    </location>
</feature>
<dbReference type="CDD" id="cd13124">
    <property type="entry name" value="MATE_SpoVB_like"/>
    <property type="match status" value="1"/>
</dbReference>
<dbReference type="PANTHER" id="PTHR30250">
    <property type="entry name" value="PST FAMILY PREDICTED COLANIC ACID TRANSPORTER"/>
    <property type="match status" value="1"/>
</dbReference>
<organism evidence="8 9">
    <name type="scientific">Secundilactobacillus oryzae JCM 18671</name>
    <dbReference type="NCBI Taxonomy" id="1291743"/>
    <lineage>
        <taxon>Bacteria</taxon>
        <taxon>Bacillati</taxon>
        <taxon>Bacillota</taxon>
        <taxon>Bacilli</taxon>
        <taxon>Lactobacillales</taxon>
        <taxon>Lactobacillaceae</taxon>
        <taxon>Secundilactobacillus</taxon>
    </lineage>
</organism>
<keyword evidence="2" id="KW-1003">Cell membrane</keyword>
<evidence type="ECO:0000313" key="9">
    <source>
        <dbReference type="Proteomes" id="UP000028700"/>
    </source>
</evidence>
<dbReference type="InterPro" id="IPR023616">
    <property type="entry name" value="Cyt_c_oxase-like_su1_dom"/>
</dbReference>
<dbReference type="InterPro" id="IPR024923">
    <property type="entry name" value="PG_synth_SpoVB"/>
</dbReference>